<sequence>MHVSSNRTSTGAGQVTAAGEIDLATAPHLDRAVRELLSCDEITSIEIDMAGVTFCDSSCLAVLDEALDLANRRGVRLRVTDLQSPVRRVLEIVGLLDVLTRP</sequence>
<gene>
    <name evidence="4" type="primary">rsbV_5</name>
    <name evidence="4" type="ORF">Aco03nite_095700</name>
</gene>
<dbReference type="PANTHER" id="PTHR33495:SF2">
    <property type="entry name" value="ANTI-SIGMA FACTOR ANTAGONIST TM_1081-RELATED"/>
    <property type="match status" value="1"/>
</dbReference>
<dbReference type="PANTHER" id="PTHR33495">
    <property type="entry name" value="ANTI-SIGMA FACTOR ANTAGONIST TM_1081-RELATED-RELATED"/>
    <property type="match status" value="1"/>
</dbReference>
<dbReference type="Gene3D" id="3.30.750.24">
    <property type="entry name" value="STAS domain"/>
    <property type="match status" value="1"/>
</dbReference>
<reference evidence="4 5" key="1">
    <citation type="submission" date="2021-01" db="EMBL/GenBank/DDBJ databases">
        <title>Whole genome shotgun sequence of Actinoplanes couchii NBRC 106145.</title>
        <authorList>
            <person name="Komaki H."/>
            <person name="Tamura T."/>
        </authorList>
    </citation>
    <scope>NUCLEOTIDE SEQUENCE [LARGE SCALE GENOMIC DNA]</scope>
    <source>
        <strain evidence="4 5">NBRC 106145</strain>
    </source>
</reference>
<dbReference type="InterPro" id="IPR002645">
    <property type="entry name" value="STAS_dom"/>
</dbReference>
<protein>
    <recommendedName>
        <fullName evidence="2">Anti-sigma factor antagonist</fullName>
    </recommendedName>
</protein>
<dbReference type="InterPro" id="IPR036513">
    <property type="entry name" value="STAS_dom_sf"/>
</dbReference>
<evidence type="ECO:0000313" key="5">
    <source>
        <dbReference type="Proteomes" id="UP000612282"/>
    </source>
</evidence>
<proteinExistence type="inferred from homology"/>
<evidence type="ECO:0000313" key="4">
    <source>
        <dbReference type="EMBL" id="GID61166.1"/>
    </source>
</evidence>
<comment type="similarity">
    <text evidence="1 2">Belongs to the anti-sigma-factor antagonist family.</text>
</comment>
<evidence type="ECO:0000256" key="1">
    <source>
        <dbReference type="ARBA" id="ARBA00009013"/>
    </source>
</evidence>
<evidence type="ECO:0000259" key="3">
    <source>
        <dbReference type="PROSITE" id="PS50801"/>
    </source>
</evidence>
<keyword evidence="5" id="KW-1185">Reference proteome</keyword>
<dbReference type="NCBIfam" id="TIGR00377">
    <property type="entry name" value="ant_ant_sig"/>
    <property type="match status" value="1"/>
</dbReference>
<dbReference type="Proteomes" id="UP000612282">
    <property type="component" value="Unassembled WGS sequence"/>
</dbReference>
<dbReference type="PROSITE" id="PS50801">
    <property type="entry name" value="STAS"/>
    <property type="match status" value="1"/>
</dbReference>
<dbReference type="RefSeq" id="WP_203808873.1">
    <property type="nucleotide sequence ID" value="NZ_BAAAQE010000050.1"/>
</dbReference>
<dbReference type="SUPFAM" id="SSF52091">
    <property type="entry name" value="SpoIIaa-like"/>
    <property type="match status" value="1"/>
</dbReference>
<dbReference type="EMBL" id="BOMG01000120">
    <property type="protein sequence ID" value="GID61166.1"/>
    <property type="molecule type" value="Genomic_DNA"/>
</dbReference>
<comment type="caution">
    <text evidence="4">The sequence shown here is derived from an EMBL/GenBank/DDBJ whole genome shotgun (WGS) entry which is preliminary data.</text>
</comment>
<evidence type="ECO:0000256" key="2">
    <source>
        <dbReference type="RuleBase" id="RU003749"/>
    </source>
</evidence>
<dbReference type="CDD" id="cd07043">
    <property type="entry name" value="STAS_anti-anti-sigma_factors"/>
    <property type="match status" value="1"/>
</dbReference>
<dbReference type="InterPro" id="IPR003658">
    <property type="entry name" value="Anti-sigma_ant"/>
</dbReference>
<feature type="domain" description="STAS" evidence="3">
    <location>
        <begin position="15"/>
        <end position="102"/>
    </location>
</feature>
<dbReference type="Pfam" id="PF01740">
    <property type="entry name" value="STAS"/>
    <property type="match status" value="1"/>
</dbReference>
<organism evidence="4 5">
    <name type="scientific">Actinoplanes couchii</name>
    <dbReference type="NCBI Taxonomy" id="403638"/>
    <lineage>
        <taxon>Bacteria</taxon>
        <taxon>Bacillati</taxon>
        <taxon>Actinomycetota</taxon>
        <taxon>Actinomycetes</taxon>
        <taxon>Micromonosporales</taxon>
        <taxon>Micromonosporaceae</taxon>
        <taxon>Actinoplanes</taxon>
    </lineage>
</organism>
<name>A0ABQ3XRM0_9ACTN</name>
<accession>A0ABQ3XRM0</accession>